<evidence type="ECO:0000313" key="2">
    <source>
        <dbReference type="Proteomes" id="UP000184476"/>
    </source>
</evidence>
<dbReference type="RefSeq" id="WP_073154033.1">
    <property type="nucleotide sequence ID" value="NZ_FQVL01000002.1"/>
</dbReference>
<protein>
    <submittedName>
        <fullName evidence="1">Spore germination protein Q</fullName>
    </submittedName>
</protein>
<dbReference type="EMBL" id="FQVL01000002">
    <property type="protein sequence ID" value="SHE70915.1"/>
    <property type="molecule type" value="Genomic_DNA"/>
</dbReference>
<keyword evidence="2" id="KW-1185">Reference proteome</keyword>
<dbReference type="AlphaFoldDB" id="A0A1M4VPW7"/>
<proteinExistence type="predicted"/>
<dbReference type="OrthoDB" id="1643178at2"/>
<dbReference type="Proteomes" id="UP000184476">
    <property type="component" value="Unassembled WGS sequence"/>
</dbReference>
<evidence type="ECO:0000313" key="1">
    <source>
        <dbReference type="EMBL" id="SHE70915.1"/>
    </source>
</evidence>
<sequence length="108" mass="12936">MYWNYCDPYTMMIQQRQPQTPSPQRPTSARNYSEDFMEKNIGQKITVYLTYDQNKEWNALTFTGKLLRVGRDYFVLRDQRTGRDMMFLNINLNYVVFNEAPARLSKSD</sequence>
<reference evidence="1" key="1">
    <citation type="submission" date="2016-11" db="EMBL/GenBank/DDBJ databases">
        <authorList>
            <person name="Jaros S."/>
            <person name="Januszkiewicz K."/>
            <person name="Wedrychowicz H."/>
        </authorList>
    </citation>
    <scope>NUCLEOTIDE SEQUENCE [LARGE SCALE GENOMIC DNA]</scope>
    <source>
        <strain evidence="1">DSM 44666</strain>
    </source>
</reference>
<organism evidence="1 2">
    <name type="scientific">Seinonella peptonophila</name>
    <dbReference type="NCBI Taxonomy" id="112248"/>
    <lineage>
        <taxon>Bacteria</taxon>
        <taxon>Bacillati</taxon>
        <taxon>Bacillota</taxon>
        <taxon>Bacilli</taxon>
        <taxon>Bacillales</taxon>
        <taxon>Thermoactinomycetaceae</taxon>
        <taxon>Seinonella</taxon>
    </lineage>
</organism>
<accession>A0A1M4VPW7</accession>
<dbReference type="STRING" id="112248.SAMN05444392_102466"/>
<dbReference type="InterPro" id="IPR014099">
    <property type="entry name" value="Spore_coat_GerQ"/>
</dbReference>
<name>A0A1M4VPW7_9BACL</name>
<gene>
    <name evidence="1" type="ORF">SAMN05444392_102466</name>
</gene>
<dbReference type="Pfam" id="PF09671">
    <property type="entry name" value="Spore_GerQ"/>
    <property type="match status" value="1"/>
</dbReference>